<reference evidence="3" key="1">
    <citation type="submission" date="2019-06" db="EMBL/GenBank/DDBJ databases">
        <title>Draft genome sequence of the griseofulvin-producing fungus Xylaria cubensis strain G536.</title>
        <authorList>
            <person name="Mead M.E."/>
            <person name="Raja H.A."/>
            <person name="Steenwyk J.L."/>
            <person name="Knowles S.L."/>
            <person name="Oberlies N.H."/>
            <person name="Rokas A."/>
        </authorList>
    </citation>
    <scope>NUCLEOTIDE SEQUENCE [LARGE SCALE GENOMIC DNA]</scope>
    <source>
        <strain evidence="3">G536</strain>
    </source>
</reference>
<dbReference type="InterPro" id="IPR040976">
    <property type="entry name" value="Pkinase_fungal"/>
</dbReference>
<feature type="domain" description="Fungal-type protein kinase" evidence="1">
    <location>
        <begin position="198"/>
        <end position="316"/>
    </location>
</feature>
<evidence type="ECO:0000259" key="1">
    <source>
        <dbReference type="Pfam" id="PF17667"/>
    </source>
</evidence>
<proteinExistence type="predicted"/>
<dbReference type="EMBL" id="VFLP01000048">
    <property type="protein sequence ID" value="TRX91185.1"/>
    <property type="molecule type" value="Genomic_DNA"/>
</dbReference>
<dbReference type="AlphaFoldDB" id="A0A553HTB3"/>
<dbReference type="STRING" id="2512241.A0A553HTB3"/>
<protein>
    <recommendedName>
        <fullName evidence="1">Fungal-type protein kinase domain-containing protein</fullName>
    </recommendedName>
</protein>
<organism evidence="2 3">
    <name type="scientific">Xylaria flabelliformis</name>
    <dbReference type="NCBI Taxonomy" id="2512241"/>
    <lineage>
        <taxon>Eukaryota</taxon>
        <taxon>Fungi</taxon>
        <taxon>Dikarya</taxon>
        <taxon>Ascomycota</taxon>
        <taxon>Pezizomycotina</taxon>
        <taxon>Sordariomycetes</taxon>
        <taxon>Xylariomycetidae</taxon>
        <taxon>Xylariales</taxon>
        <taxon>Xylariaceae</taxon>
        <taxon>Xylaria</taxon>
    </lineage>
</organism>
<accession>A0A553HTB3</accession>
<comment type="caution">
    <text evidence="2">The sequence shown here is derived from an EMBL/GenBank/DDBJ whole genome shotgun (WGS) entry which is preliminary data.</text>
</comment>
<name>A0A553HTB3_9PEZI</name>
<dbReference type="PANTHER" id="PTHR38248">
    <property type="entry name" value="FUNK1 6"/>
    <property type="match status" value="1"/>
</dbReference>
<evidence type="ECO:0000313" key="3">
    <source>
        <dbReference type="Proteomes" id="UP000319160"/>
    </source>
</evidence>
<dbReference type="OrthoDB" id="5584477at2759"/>
<feature type="domain" description="Fungal-type protein kinase" evidence="1">
    <location>
        <begin position="341"/>
        <end position="398"/>
    </location>
</feature>
<gene>
    <name evidence="2" type="ORF">FHL15_007973</name>
</gene>
<keyword evidence="3" id="KW-1185">Reference proteome</keyword>
<dbReference type="PANTHER" id="PTHR38248:SF2">
    <property type="entry name" value="FUNK1 11"/>
    <property type="match status" value="1"/>
</dbReference>
<dbReference type="Pfam" id="PF17667">
    <property type="entry name" value="Pkinase_fungal"/>
    <property type="match status" value="2"/>
</dbReference>
<sequence>MTILRSGLAHLEASSLLPSGIIKSRKPCRDVKGLSSLRFDLLTIDLLTPVLVAALDKKPDMDIWIAVYPAISPTRPSIPTQPVASSIRGSSHVEEIHHMYVDIHGFKEAFFSRVPNLEDASESISAKCKMLAKSNQSVSACISVHKLDIGFVPSYDMSGIPPKYDWSRFLLTGEMRENANMDNSTTTALDLERYARKAHLEGDPGTLFVIKDSWQDEERDQEGELPKRATEADVKNVVRCYHHQTVNVRDRPDSIQDNVRGGPDVIKAGKCLATISTSSDACMDTHEALEDSHNSASINRKRPRAEIDASVPPRKRFCPTTPTPSTTKHRDRSLYEAGILHRHILIDLNHAIKIPPETPLERKAGTRIFMAIGPLEGDQEHSFMHDLESLFWVLIWICTHYDTKGDLVEKHVFENWNYKNDDDLIAIKAHLIGEEIRFLRLAKQYFTQHYQPLI</sequence>
<evidence type="ECO:0000313" key="2">
    <source>
        <dbReference type="EMBL" id="TRX91185.1"/>
    </source>
</evidence>
<dbReference type="Proteomes" id="UP000319160">
    <property type="component" value="Unassembled WGS sequence"/>
</dbReference>